<dbReference type="AlphaFoldDB" id="A0A7K6C2J5"/>
<feature type="non-terminal residue" evidence="1">
    <location>
        <position position="62"/>
    </location>
</feature>
<accession>A0A7K6C2J5</accession>
<reference evidence="1 2" key="1">
    <citation type="submission" date="2019-09" db="EMBL/GenBank/DDBJ databases">
        <title>Bird 10,000 Genomes (B10K) Project - Family phase.</title>
        <authorList>
            <person name="Zhang G."/>
        </authorList>
    </citation>
    <scope>NUCLEOTIDE SEQUENCE [LARGE SCALE GENOMIC DNA]</scope>
    <source>
        <strain evidence="1">B10K-DU-012-10</strain>
        <tissue evidence="1">Blood</tissue>
    </source>
</reference>
<dbReference type="PANTHER" id="PTHR45710:SF26">
    <property type="entry name" value="RH26557P"/>
    <property type="match status" value="1"/>
</dbReference>
<dbReference type="InterPro" id="IPR016187">
    <property type="entry name" value="CTDL_fold"/>
</dbReference>
<sequence length="62" mass="7524">CPNGWVEYNRICYFLSKDMRSWDQAQDRCSELKASLAMPKDREMEFLFCLSGNVDYWLRLHR</sequence>
<protein>
    <submittedName>
        <fullName evidence="1">CD69 protein</fullName>
    </submittedName>
</protein>
<dbReference type="InterPro" id="IPR016186">
    <property type="entry name" value="C-type_lectin-like/link_sf"/>
</dbReference>
<dbReference type="InterPro" id="IPR050828">
    <property type="entry name" value="C-type_lectin/matrix_domain"/>
</dbReference>
<dbReference type="SUPFAM" id="SSF56436">
    <property type="entry name" value="C-type lectin-like"/>
    <property type="match status" value="1"/>
</dbReference>
<comment type="caution">
    <text evidence="1">The sequence shown here is derived from an EMBL/GenBank/DDBJ whole genome shotgun (WGS) entry which is preliminary data.</text>
</comment>
<keyword evidence="2" id="KW-1185">Reference proteome</keyword>
<organism evidence="1 2">
    <name type="scientific">Ptilonorhynchus violaceus</name>
    <name type="common">Satin bowerbird</name>
    <name type="synonym">Pyrrhocorax violaceus</name>
    <dbReference type="NCBI Taxonomy" id="28724"/>
    <lineage>
        <taxon>Eukaryota</taxon>
        <taxon>Metazoa</taxon>
        <taxon>Chordata</taxon>
        <taxon>Craniata</taxon>
        <taxon>Vertebrata</taxon>
        <taxon>Euteleostomi</taxon>
        <taxon>Archelosauria</taxon>
        <taxon>Archosauria</taxon>
        <taxon>Dinosauria</taxon>
        <taxon>Saurischia</taxon>
        <taxon>Theropoda</taxon>
        <taxon>Coelurosauria</taxon>
        <taxon>Aves</taxon>
        <taxon>Neognathae</taxon>
        <taxon>Neoaves</taxon>
        <taxon>Telluraves</taxon>
        <taxon>Australaves</taxon>
        <taxon>Passeriformes</taxon>
        <taxon>Ptilonorhynchidae</taxon>
        <taxon>Ptilonorhynchus</taxon>
    </lineage>
</organism>
<dbReference type="Proteomes" id="UP000584880">
    <property type="component" value="Unassembled WGS sequence"/>
</dbReference>
<dbReference type="EMBL" id="VZRJ01007350">
    <property type="protein sequence ID" value="NWV08903.1"/>
    <property type="molecule type" value="Genomic_DNA"/>
</dbReference>
<dbReference type="PANTHER" id="PTHR45710">
    <property type="entry name" value="C-TYPE LECTIN DOMAIN-CONTAINING PROTEIN 180"/>
    <property type="match status" value="1"/>
</dbReference>
<gene>
    <name evidence="1" type="primary">Cd69_2</name>
    <name evidence="1" type="ORF">PTIVIO_R05862</name>
</gene>
<feature type="non-terminal residue" evidence="1">
    <location>
        <position position="1"/>
    </location>
</feature>
<proteinExistence type="predicted"/>
<dbReference type="Gene3D" id="3.10.100.10">
    <property type="entry name" value="Mannose-Binding Protein A, subunit A"/>
    <property type="match status" value="1"/>
</dbReference>
<name>A0A7K6C2J5_PTIVI</name>
<evidence type="ECO:0000313" key="2">
    <source>
        <dbReference type="Proteomes" id="UP000584880"/>
    </source>
</evidence>
<evidence type="ECO:0000313" key="1">
    <source>
        <dbReference type="EMBL" id="NWV08903.1"/>
    </source>
</evidence>